<gene>
    <name evidence="2" type="ORF">SAMN05421807_1226</name>
</gene>
<name>A0A1M5X7G2_9BACI</name>
<dbReference type="InterPro" id="IPR010982">
    <property type="entry name" value="Lambda_DNA-bd_dom_sf"/>
</dbReference>
<evidence type="ECO:0000259" key="1">
    <source>
        <dbReference type="PROSITE" id="PS50943"/>
    </source>
</evidence>
<dbReference type="CDD" id="cd00093">
    <property type="entry name" value="HTH_XRE"/>
    <property type="match status" value="1"/>
</dbReference>
<dbReference type="RefSeq" id="WP_073012870.1">
    <property type="nucleotide sequence ID" value="NZ_FQXD01000022.1"/>
</dbReference>
<reference evidence="3" key="1">
    <citation type="submission" date="2016-11" db="EMBL/GenBank/DDBJ databases">
        <authorList>
            <person name="Varghese N."/>
            <person name="Submissions S."/>
        </authorList>
    </citation>
    <scope>NUCLEOTIDE SEQUENCE [LARGE SCALE GENOMIC DNA]</scope>
    <source>
        <strain evidence="3">CGMCC 1.6496</strain>
    </source>
</reference>
<evidence type="ECO:0000313" key="2">
    <source>
        <dbReference type="EMBL" id="SHH95434.1"/>
    </source>
</evidence>
<dbReference type="Proteomes" id="UP000184079">
    <property type="component" value="Unassembled WGS sequence"/>
</dbReference>
<dbReference type="InterPro" id="IPR001387">
    <property type="entry name" value="Cro/C1-type_HTH"/>
</dbReference>
<evidence type="ECO:0000313" key="3">
    <source>
        <dbReference type="Proteomes" id="UP000184079"/>
    </source>
</evidence>
<dbReference type="EMBL" id="FQXD01000022">
    <property type="protein sequence ID" value="SHH95434.1"/>
    <property type="molecule type" value="Genomic_DNA"/>
</dbReference>
<protein>
    <submittedName>
        <fullName evidence="2">Helix-turn-helix</fullName>
    </submittedName>
</protein>
<proteinExistence type="predicted"/>
<dbReference type="Pfam" id="PF01381">
    <property type="entry name" value="HTH_3"/>
    <property type="match status" value="1"/>
</dbReference>
<dbReference type="OrthoDB" id="5190137at2"/>
<dbReference type="AlphaFoldDB" id="A0A1M5X7G2"/>
<organism evidence="2 3">
    <name type="scientific">Virgibacillus chiguensis</name>
    <dbReference type="NCBI Taxonomy" id="411959"/>
    <lineage>
        <taxon>Bacteria</taxon>
        <taxon>Bacillati</taxon>
        <taxon>Bacillota</taxon>
        <taxon>Bacilli</taxon>
        <taxon>Bacillales</taxon>
        <taxon>Bacillaceae</taxon>
        <taxon>Virgibacillus</taxon>
    </lineage>
</organism>
<accession>A0A1M5X7G2</accession>
<dbReference type="GO" id="GO:0003677">
    <property type="term" value="F:DNA binding"/>
    <property type="evidence" value="ECO:0007669"/>
    <property type="project" value="InterPro"/>
</dbReference>
<dbReference type="SUPFAM" id="SSF47413">
    <property type="entry name" value="lambda repressor-like DNA-binding domains"/>
    <property type="match status" value="1"/>
</dbReference>
<dbReference type="Gene3D" id="1.10.260.40">
    <property type="entry name" value="lambda repressor-like DNA-binding domains"/>
    <property type="match status" value="1"/>
</dbReference>
<sequence>MSLVNKIKLLCDEKKVTFAEVERSVGISNGQIRRWDNSSPKIENVKKVADYFDVSVDYLLGRTEKKRYYDLTEKDEQSIQKELERMINNMDNESGFAAFDGSTIDELDEEDREMLIASLETSLRIAKRIAKKKFTPYKYRD</sequence>
<keyword evidence="3" id="KW-1185">Reference proteome</keyword>
<feature type="domain" description="HTH cro/C1-type" evidence="1">
    <location>
        <begin position="7"/>
        <end position="59"/>
    </location>
</feature>
<dbReference type="SMART" id="SM00530">
    <property type="entry name" value="HTH_XRE"/>
    <property type="match status" value="1"/>
</dbReference>
<dbReference type="PROSITE" id="PS50943">
    <property type="entry name" value="HTH_CROC1"/>
    <property type="match status" value="1"/>
</dbReference>